<dbReference type="GO" id="GO:0003774">
    <property type="term" value="F:cytoskeletal motor activity"/>
    <property type="evidence" value="ECO:0007669"/>
    <property type="project" value="InterPro"/>
</dbReference>
<protein>
    <recommendedName>
        <fullName evidence="9">Flagellar L-ring protein</fullName>
    </recommendedName>
    <alternativeName>
        <fullName evidence="9">Basal body L-ring protein</fullName>
    </alternativeName>
</protein>
<dbReference type="Pfam" id="PF02107">
    <property type="entry name" value="FlgH"/>
    <property type="match status" value="1"/>
</dbReference>
<reference evidence="10 11" key="1">
    <citation type="submission" date="2019-03" db="EMBL/GenBank/DDBJ databases">
        <title>Comparative insights into the high quality Complete genome sequence of highly metal resistant Cupriavidus metallidurans strain BS1 isolated from a gold-copper mine.</title>
        <authorList>
            <person name="Mazhar H.S."/>
            <person name="Rensing C."/>
        </authorList>
    </citation>
    <scope>NUCLEOTIDE SEQUENCE [LARGE SCALE GENOMIC DNA]</scope>
    <source>
        <strain evidence="10 11">BS1</strain>
    </source>
</reference>
<keyword evidence="9" id="KW-0449">Lipoprotein</keyword>
<dbReference type="PANTHER" id="PTHR34933">
    <property type="entry name" value="FLAGELLAR L-RING PROTEIN"/>
    <property type="match status" value="1"/>
</dbReference>
<keyword evidence="5 9" id="KW-0732">Signal</keyword>
<dbReference type="OMA" id="WFDRFFL"/>
<comment type="subcellular location">
    <subcellularLocation>
        <location evidence="9">Cell outer membrane</location>
        <topology evidence="9">Lipid-anchor</topology>
    </subcellularLocation>
    <subcellularLocation>
        <location evidence="9">Bacterial flagellum basal body</location>
    </subcellularLocation>
    <subcellularLocation>
        <location evidence="2">Membrane</location>
    </subcellularLocation>
</comment>
<evidence type="ECO:0000256" key="9">
    <source>
        <dbReference type="HAMAP-Rule" id="MF_00415"/>
    </source>
</evidence>
<dbReference type="GO" id="GO:0009427">
    <property type="term" value="C:bacterial-type flagellum basal body, distal rod, L ring"/>
    <property type="evidence" value="ECO:0007669"/>
    <property type="project" value="InterPro"/>
</dbReference>
<evidence type="ECO:0000256" key="6">
    <source>
        <dbReference type="ARBA" id="ARBA00023136"/>
    </source>
</evidence>
<dbReference type="OrthoDB" id="9789463at2"/>
<dbReference type="GO" id="GO:0071973">
    <property type="term" value="P:bacterial-type flagellum-dependent cell motility"/>
    <property type="evidence" value="ECO:0007669"/>
    <property type="project" value="InterPro"/>
</dbReference>
<dbReference type="NCBIfam" id="NF009337">
    <property type="entry name" value="PRK12697.1"/>
    <property type="match status" value="1"/>
</dbReference>
<evidence type="ECO:0000256" key="1">
    <source>
        <dbReference type="ARBA" id="ARBA00002591"/>
    </source>
</evidence>
<evidence type="ECO:0000256" key="8">
    <source>
        <dbReference type="ARBA" id="ARBA00023237"/>
    </source>
</evidence>
<keyword evidence="6 9" id="KW-0472">Membrane</keyword>
<dbReference type="InterPro" id="IPR000527">
    <property type="entry name" value="Flag_Lring"/>
</dbReference>
<name>A0A132HGL3_9BURK</name>
<dbReference type="RefSeq" id="WP_011518258.1">
    <property type="nucleotide sequence ID" value="NZ_CP026544.1"/>
</dbReference>
<accession>A0A132HGL3</accession>
<dbReference type="EMBL" id="CP037901">
    <property type="protein sequence ID" value="QBP13536.1"/>
    <property type="molecule type" value="Genomic_DNA"/>
</dbReference>
<dbReference type="GO" id="GO:0009279">
    <property type="term" value="C:cell outer membrane"/>
    <property type="evidence" value="ECO:0007669"/>
    <property type="project" value="UniProtKB-SubCell"/>
</dbReference>
<keyword evidence="10" id="KW-0966">Cell projection</keyword>
<comment type="similarity">
    <text evidence="3 9">Belongs to the FlgH family.</text>
</comment>
<keyword evidence="10" id="KW-0969">Cilium</keyword>
<evidence type="ECO:0000256" key="2">
    <source>
        <dbReference type="ARBA" id="ARBA00004370"/>
    </source>
</evidence>
<evidence type="ECO:0000256" key="5">
    <source>
        <dbReference type="ARBA" id="ARBA00022729"/>
    </source>
</evidence>
<sequence>MTMAATRSGSRIVAFVAHAIVGLAALASGGCAMMPKEPLVQLPTTARAESRPVSAPTGSIFASSYAAGNPLFEDRRPRNVGDILTIVITENINASKNSGSNASRAGNSTLSFNAVPRALAGLFSSASNADIGGTNTLKASGGSSANNTFNGTITVTVLEVLPNGNLVVSGEKQMAINQGAEFIRFSGVVNPRTITGDNGVLSTQVADARIEYTAKGYIDEAQNMGWLQRFFLNVLPF</sequence>
<comment type="function">
    <text evidence="1 9">Assembles around the rod to form the L-ring and probably protects the motor/basal body from shearing forces during rotation.</text>
</comment>
<evidence type="ECO:0000256" key="7">
    <source>
        <dbReference type="ARBA" id="ARBA00023143"/>
    </source>
</evidence>
<proteinExistence type="inferred from homology"/>
<dbReference type="HAMAP" id="MF_00415">
    <property type="entry name" value="FlgH"/>
    <property type="match status" value="1"/>
</dbReference>
<evidence type="ECO:0000313" key="10">
    <source>
        <dbReference type="EMBL" id="QBP13536.1"/>
    </source>
</evidence>
<keyword evidence="8 9" id="KW-0998">Cell outer membrane</keyword>
<dbReference type="PANTHER" id="PTHR34933:SF3">
    <property type="entry name" value="FLAGELLAR L-RING PROTEIN"/>
    <property type="match status" value="1"/>
</dbReference>
<organism evidence="10 11">
    <name type="scientific">Cupriavidus metallidurans</name>
    <dbReference type="NCBI Taxonomy" id="119219"/>
    <lineage>
        <taxon>Bacteria</taxon>
        <taxon>Pseudomonadati</taxon>
        <taxon>Pseudomonadota</taxon>
        <taxon>Betaproteobacteria</taxon>
        <taxon>Burkholderiales</taxon>
        <taxon>Burkholderiaceae</taxon>
        <taxon>Cupriavidus</taxon>
    </lineage>
</organism>
<evidence type="ECO:0000256" key="4">
    <source>
        <dbReference type="ARBA" id="ARBA00011439"/>
    </source>
</evidence>
<dbReference type="Proteomes" id="UP000253772">
    <property type="component" value="Chromosome c2"/>
</dbReference>
<dbReference type="PROSITE" id="PS51257">
    <property type="entry name" value="PROKAR_LIPOPROTEIN"/>
    <property type="match status" value="1"/>
</dbReference>
<gene>
    <name evidence="9 10" type="primary">flgH</name>
    <name evidence="10" type="ORF">DDF84_028470</name>
</gene>
<keyword evidence="10" id="KW-0282">Flagellum</keyword>
<evidence type="ECO:0000313" key="11">
    <source>
        <dbReference type="Proteomes" id="UP000253772"/>
    </source>
</evidence>
<dbReference type="AlphaFoldDB" id="A0A132HGL3"/>
<keyword evidence="7 9" id="KW-0975">Bacterial flagellum</keyword>
<dbReference type="PRINTS" id="PR01008">
    <property type="entry name" value="FLGLRINGFLGH"/>
</dbReference>
<comment type="subunit">
    <text evidence="4 9">The basal body constitutes a major portion of the flagellar organelle and consists of four rings (L,P,S, and M) mounted on a central rod.</text>
</comment>
<evidence type="ECO:0000256" key="3">
    <source>
        <dbReference type="ARBA" id="ARBA00006929"/>
    </source>
</evidence>